<sequence length="42" mass="4770">MLSAALSSQDPFQLHYIATQQFQVDFVIAEVTSTYSFSRNDI</sequence>
<organism evidence="1 2">
    <name type="scientific">Dyadobacter arcticus</name>
    <dbReference type="NCBI Taxonomy" id="1078754"/>
    <lineage>
        <taxon>Bacteria</taxon>
        <taxon>Pseudomonadati</taxon>
        <taxon>Bacteroidota</taxon>
        <taxon>Cytophagia</taxon>
        <taxon>Cytophagales</taxon>
        <taxon>Spirosomataceae</taxon>
        <taxon>Dyadobacter</taxon>
    </lineage>
</organism>
<comment type="caution">
    <text evidence="1">The sequence shown here is derived from an EMBL/GenBank/DDBJ whole genome shotgun (WGS) entry which is preliminary data.</text>
</comment>
<accession>A0ABX0UEY0</accession>
<proteinExistence type="predicted"/>
<dbReference type="EMBL" id="JAASQJ010000001">
    <property type="protein sequence ID" value="NIJ51559.1"/>
    <property type="molecule type" value="Genomic_DNA"/>
</dbReference>
<dbReference type="Proteomes" id="UP001179181">
    <property type="component" value="Unassembled WGS sequence"/>
</dbReference>
<reference evidence="1 2" key="1">
    <citation type="submission" date="2020-03" db="EMBL/GenBank/DDBJ databases">
        <title>Genomic Encyclopedia of Type Strains, Phase IV (KMG-IV): sequencing the most valuable type-strain genomes for metagenomic binning, comparative biology and taxonomic classification.</title>
        <authorList>
            <person name="Goeker M."/>
        </authorList>
    </citation>
    <scope>NUCLEOTIDE SEQUENCE [LARGE SCALE GENOMIC DNA]</scope>
    <source>
        <strain evidence="1 2">DSM 102865</strain>
    </source>
</reference>
<evidence type="ECO:0000313" key="2">
    <source>
        <dbReference type="Proteomes" id="UP001179181"/>
    </source>
</evidence>
<gene>
    <name evidence="1" type="ORF">FHS68_000715</name>
</gene>
<protein>
    <submittedName>
        <fullName evidence="1">Uncharacterized protein</fullName>
    </submittedName>
</protein>
<evidence type="ECO:0000313" key="1">
    <source>
        <dbReference type="EMBL" id="NIJ51559.1"/>
    </source>
</evidence>
<keyword evidence="2" id="KW-1185">Reference proteome</keyword>
<name>A0ABX0UEY0_9BACT</name>